<organism evidence="2 3">
    <name type="scientific">Branchiostoma floridae</name>
    <name type="common">Florida lancelet</name>
    <name type="synonym">Amphioxus</name>
    <dbReference type="NCBI Taxonomy" id="7739"/>
    <lineage>
        <taxon>Eukaryota</taxon>
        <taxon>Metazoa</taxon>
        <taxon>Chordata</taxon>
        <taxon>Cephalochordata</taxon>
        <taxon>Leptocardii</taxon>
        <taxon>Amphioxiformes</taxon>
        <taxon>Branchiostomatidae</taxon>
        <taxon>Branchiostoma</taxon>
    </lineage>
</organism>
<dbReference type="OrthoDB" id="5980952at2759"/>
<reference evidence="2" key="1">
    <citation type="journal article" date="2020" name="Nat. Ecol. Evol.">
        <title>Deeply conserved synteny resolves early events in vertebrate evolution.</title>
        <authorList>
            <person name="Simakov O."/>
            <person name="Marletaz F."/>
            <person name="Yue J.X."/>
            <person name="O'Connell B."/>
            <person name="Jenkins J."/>
            <person name="Brandt A."/>
            <person name="Calef R."/>
            <person name="Tung C.H."/>
            <person name="Huang T.K."/>
            <person name="Schmutz J."/>
            <person name="Satoh N."/>
            <person name="Yu J.K."/>
            <person name="Putnam N.H."/>
            <person name="Green R.E."/>
            <person name="Rokhsar D.S."/>
        </authorList>
    </citation>
    <scope>NUCLEOTIDE SEQUENCE [LARGE SCALE GENOMIC DNA]</scope>
    <source>
        <strain evidence="2">S238N-H82</strain>
    </source>
</reference>
<dbReference type="GeneID" id="118429887"/>
<gene>
    <name evidence="3" type="primary">LOC118429887</name>
</gene>
<reference evidence="3" key="2">
    <citation type="submission" date="2025-08" db="UniProtKB">
        <authorList>
            <consortium name="RefSeq"/>
        </authorList>
    </citation>
    <scope>IDENTIFICATION</scope>
    <source>
        <strain evidence="3">S238N-H82</strain>
        <tissue evidence="3">Testes</tissue>
    </source>
</reference>
<dbReference type="RefSeq" id="XP_035696439.1">
    <property type="nucleotide sequence ID" value="XM_035840546.1"/>
</dbReference>
<protein>
    <submittedName>
        <fullName evidence="3">Uncharacterized protein LOC118429887</fullName>
    </submittedName>
</protein>
<evidence type="ECO:0000313" key="3">
    <source>
        <dbReference type="RefSeq" id="XP_035696439.1"/>
    </source>
</evidence>
<dbReference type="AlphaFoldDB" id="A0A9J7NA62"/>
<proteinExistence type="predicted"/>
<evidence type="ECO:0000256" key="1">
    <source>
        <dbReference type="SAM" id="Coils"/>
    </source>
</evidence>
<keyword evidence="2" id="KW-1185">Reference proteome</keyword>
<name>A0A9J7NA62_BRAFL</name>
<accession>A0A9J7NA62</accession>
<dbReference type="KEGG" id="bfo:118429887"/>
<sequence length="523" mass="60252">MPIQKGLFWIKVDGTDLKPALQESKKEEWNGDADMSDSTVKVLRAEYEKRAGIVTELSSDKNRTRLQQHLTTTIDHFDADTQWLHKSLGKTIKVYQKKTNSPTTSEESLKEVNWEIVELSNLIEQSKERKETYENMLPLLSPQNPDPAAVNKKHKVQEPDTKRYLTAILKKKRRQPAASHVLVVMVSDEERKKKPYALPVQYVPYHSLGDQWVRDLTTKLKERMVFHGLTVVGTLTDGEFSSLRTQGGTRALHLWQLIHDAREGVSKMQRETLKKYLVQVGVNDDGTPVTEANDPRIPSHVITKLHDIMQELDFSNAIHHIRNDLVPEGYTHLPWRVHVVPESQLDMLRSIVGTYQIRASVEELKQEGVHFSKHLYVPEVDITTGQIHHEREDHNHILKRIAKHTREAGHDDIDVRRFGEAMLSDRTDLGHAALVGLRKQSVRDAEKLVSHAVKNFFVEKGYTAEAEYVKLVADWHEAADGRGLSQEDRRAANLAMKNYILDRWMPWHRDDSDLSKIDINRYF</sequence>
<feature type="coiled-coil region" evidence="1">
    <location>
        <begin position="109"/>
        <end position="136"/>
    </location>
</feature>
<dbReference type="Proteomes" id="UP000001554">
    <property type="component" value="Chromosome 1"/>
</dbReference>
<evidence type="ECO:0000313" key="2">
    <source>
        <dbReference type="Proteomes" id="UP000001554"/>
    </source>
</evidence>
<dbReference type="OMA" id="WHKANDG"/>
<keyword evidence="1" id="KW-0175">Coiled coil</keyword>